<dbReference type="OrthoDB" id="272203at2"/>
<name>A0A517M913_9BACT</name>
<evidence type="ECO:0000256" key="1">
    <source>
        <dbReference type="SAM" id="Phobius"/>
    </source>
</evidence>
<evidence type="ECO:0000313" key="2">
    <source>
        <dbReference type="EMBL" id="QDS91321.1"/>
    </source>
</evidence>
<accession>A0A517M913</accession>
<gene>
    <name evidence="2" type="ORF">FF011L_00500</name>
</gene>
<proteinExistence type="predicted"/>
<evidence type="ECO:0000313" key="3">
    <source>
        <dbReference type="Proteomes" id="UP000320672"/>
    </source>
</evidence>
<sequence length="205" mass="23793">MRNRYFRYIWAIVLFGAIGTVLLFGIRLVDEYLTLESEVRDMQQLQQQWDATQIRTQSLRSAEQRVVNLLNELQPREVSDDRIAEIRDRIINIVRDADCQLRKTQLSPTAVRSWAETNDDPRQPGFSMDQIPSGYDLHVYTLELRVQGLLAAIQKVLQALSQEQFLMTTDVMNLSLVDQRGEVEMSLRATLYGLVKRQAETQDDF</sequence>
<keyword evidence="1" id="KW-0812">Transmembrane</keyword>
<feature type="transmembrane region" description="Helical" evidence="1">
    <location>
        <begin position="7"/>
        <end position="29"/>
    </location>
</feature>
<reference evidence="2 3" key="1">
    <citation type="submission" date="2019-02" db="EMBL/GenBank/DDBJ databases">
        <title>Deep-cultivation of Planctomycetes and their phenomic and genomic characterization uncovers novel biology.</title>
        <authorList>
            <person name="Wiegand S."/>
            <person name="Jogler M."/>
            <person name="Boedeker C."/>
            <person name="Pinto D."/>
            <person name="Vollmers J."/>
            <person name="Rivas-Marin E."/>
            <person name="Kohn T."/>
            <person name="Peeters S.H."/>
            <person name="Heuer A."/>
            <person name="Rast P."/>
            <person name="Oberbeckmann S."/>
            <person name="Bunk B."/>
            <person name="Jeske O."/>
            <person name="Meyerdierks A."/>
            <person name="Storesund J.E."/>
            <person name="Kallscheuer N."/>
            <person name="Luecker S."/>
            <person name="Lage O.M."/>
            <person name="Pohl T."/>
            <person name="Merkel B.J."/>
            <person name="Hornburger P."/>
            <person name="Mueller R.-W."/>
            <person name="Bruemmer F."/>
            <person name="Labrenz M."/>
            <person name="Spormann A.M."/>
            <person name="Op den Camp H."/>
            <person name="Overmann J."/>
            <person name="Amann R."/>
            <person name="Jetten M.S.M."/>
            <person name="Mascher T."/>
            <person name="Medema M.H."/>
            <person name="Devos D.P."/>
            <person name="Kaster A.-K."/>
            <person name="Ovreas L."/>
            <person name="Rohde M."/>
            <person name="Galperin M.Y."/>
            <person name="Jogler C."/>
        </authorList>
    </citation>
    <scope>NUCLEOTIDE SEQUENCE [LARGE SCALE GENOMIC DNA]</scope>
    <source>
        <strain evidence="2 3">FF011L</strain>
    </source>
</reference>
<keyword evidence="1" id="KW-0472">Membrane</keyword>
<dbReference type="EMBL" id="CP036262">
    <property type="protein sequence ID" value="QDS91321.1"/>
    <property type="molecule type" value="Genomic_DNA"/>
</dbReference>
<keyword evidence="3" id="KW-1185">Reference proteome</keyword>
<dbReference type="RefSeq" id="WP_145349407.1">
    <property type="nucleotide sequence ID" value="NZ_CP036262.1"/>
</dbReference>
<dbReference type="Proteomes" id="UP000320672">
    <property type="component" value="Chromosome"/>
</dbReference>
<organism evidence="2 3">
    <name type="scientific">Roseimaritima multifibrata</name>
    <dbReference type="NCBI Taxonomy" id="1930274"/>
    <lineage>
        <taxon>Bacteria</taxon>
        <taxon>Pseudomonadati</taxon>
        <taxon>Planctomycetota</taxon>
        <taxon>Planctomycetia</taxon>
        <taxon>Pirellulales</taxon>
        <taxon>Pirellulaceae</taxon>
        <taxon>Roseimaritima</taxon>
    </lineage>
</organism>
<keyword evidence="1" id="KW-1133">Transmembrane helix</keyword>
<dbReference type="KEGG" id="rml:FF011L_00500"/>
<protein>
    <submittedName>
        <fullName evidence="2">Uncharacterized protein</fullName>
    </submittedName>
</protein>
<dbReference type="AlphaFoldDB" id="A0A517M913"/>